<evidence type="ECO:0000256" key="3">
    <source>
        <dbReference type="ARBA" id="ARBA00022989"/>
    </source>
</evidence>
<evidence type="ECO:0000256" key="6">
    <source>
        <dbReference type="SAM" id="Phobius"/>
    </source>
</evidence>
<evidence type="ECO:0000259" key="7">
    <source>
        <dbReference type="PROSITE" id="PS50261"/>
    </source>
</evidence>
<evidence type="ECO:0000313" key="8">
    <source>
        <dbReference type="EMBL" id="KAK2141711.1"/>
    </source>
</evidence>
<dbReference type="PANTHER" id="PTHR45620:SF42">
    <property type="entry name" value="G-PROTEIN COUPLED RECEPTOR SEB-2"/>
    <property type="match status" value="1"/>
</dbReference>
<dbReference type="Gene3D" id="1.20.1070.10">
    <property type="entry name" value="Rhodopsin 7-helix transmembrane proteins"/>
    <property type="match status" value="1"/>
</dbReference>
<organism evidence="8 9">
    <name type="scientific">Paralvinella palmiformis</name>
    <dbReference type="NCBI Taxonomy" id="53620"/>
    <lineage>
        <taxon>Eukaryota</taxon>
        <taxon>Metazoa</taxon>
        <taxon>Spiralia</taxon>
        <taxon>Lophotrochozoa</taxon>
        <taxon>Annelida</taxon>
        <taxon>Polychaeta</taxon>
        <taxon>Sedentaria</taxon>
        <taxon>Canalipalpata</taxon>
        <taxon>Terebellida</taxon>
        <taxon>Terebelliformia</taxon>
        <taxon>Alvinellidae</taxon>
        <taxon>Paralvinella</taxon>
    </lineage>
</organism>
<keyword evidence="4 6" id="KW-0472">Membrane</keyword>
<feature type="transmembrane region" description="Helical" evidence="6">
    <location>
        <begin position="21"/>
        <end position="38"/>
    </location>
</feature>
<dbReference type="GO" id="GO:0007166">
    <property type="term" value="P:cell surface receptor signaling pathway"/>
    <property type="evidence" value="ECO:0007669"/>
    <property type="project" value="InterPro"/>
</dbReference>
<dbReference type="GO" id="GO:0007188">
    <property type="term" value="P:adenylate cyclase-modulating G protein-coupled receptor signaling pathway"/>
    <property type="evidence" value="ECO:0007669"/>
    <property type="project" value="TreeGrafter"/>
</dbReference>
<evidence type="ECO:0000256" key="4">
    <source>
        <dbReference type="ARBA" id="ARBA00023136"/>
    </source>
</evidence>
<dbReference type="Pfam" id="PF00002">
    <property type="entry name" value="7tm_2"/>
    <property type="match status" value="1"/>
</dbReference>
<comment type="caution">
    <text evidence="8">The sequence shown here is derived from an EMBL/GenBank/DDBJ whole genome shotgun (WGS) entry which is preliminary data.</text>
</comment>
<dbReference type="Proteomes" id="UP001208570">
    <property type="component" value="Unassembled WGS sequence"/>
</dbReference>
<sequence>MRLSFVTFEFKAMCIKKAVKATVILFPLLGMAHILLFFKPHQLGEAWEMAYRVIHAIFQASQGILVSVIYCFMNSEVRIAIMKKWRRYKSARMDKGDRRRSSGLARTSTCLIPINGNTDRGNVQSTTRPWTTIV</sequence>
<dbReference type="InterPro" id="IPR000832">
    <property type="entry name" value="GPCR_2_secretin-like"/>
</dbReference>
<keyword evidence="3 6" id="KW-1133">Transmembrane helix</keyword>
<dbReference type="EMBL" id="JAODUP010001054">
    <property type="protein sequence ID" value="KAK2141711.1"/>
    <property type="molecule type" value="Genomic_DNA"/>
</dbReference>
<evidence type="ECO:0000256" key="1">
    <source>
        <dbReference type="ARBA" id="ARBA00004141"/>
    </source>
</evidence>
<dbReference type="InterPro" id="IPR017981">
    <property type="entry name" value="GPCR_2-like_7TM"/>
</dbReference>
<dbReference type="GO" id="GO:0005886">
    <property type="term" value="C:plasma membrane"/>
    <property type="evidence" value="ECO:0007669"/>
    <property type="project" value="TreeGrafter"/>
</dbReference>
<evidence type="ECO:0000256" key="5">
    <source>
        <dbReference type="SAM" id="MobiDB-lite"/>
    </source>
</evidence>
<keyword evidence="9" id="KW-1185">Reference proteome</keyword>
<dbReference type="PRINTS" id="PR00249">
    <property type="entry name" value="GPCRSECRETIN"/>
</dbReference>
<evidence type="ECO:0000256" key="2">
    <source>
        <dbReference type="ARBA" id="ARBA00022692"/>
    </source>
</evidence>
<evidence type="ECO:0000313" key="9">
    <source>
        <dbReference type="Proteomes" id="UP001208570"/>
    </source>
</evidence>
<gene>
    <name evidence="8" type="ORF">LSH36_1054g00022</name>
</gene>
<dbReference type="InterPro" id="IPR050332">
    <property type="entry name" value="GPCR_2"/>
</dbReference>
<name>A0AAD9IW51_9ANNE</name>
<dbReference type="PANTHER" id="PTHR45620">
    <property type="entry name" value="PDF RECEPTOR-LIKE PROTEIN-RELATED"/>
    <property type="match status" value="1"/>
</dbReference>
<protein>
    <recommendedName>
        <fullName evidence="7">G-protein coupled receptors family 2 profile 2 domain-containing protein</fullName>
    </recommendedName>
</protein>
<dbReference type="PROSITE" id="PS50261">
    <property type="entry name" value="G_PROTEIN_RECEP_F2_4"/>
    <property type="match status" value="1"/>
</dbReference>
<dbReference type="GO" id="GO:0008528">
    <property type="term" value="F:G protein-coupled peptide receptor activity"/>
    <property type="evidence" value="ECO:0007669"/>
    <property type="project" value="TreeGrafter"/>
</dbReference>
<comment type="subcellular location">
    <subcellularLocation>
        <location evidence="1">Membrane</location>
        <topology evidence="1">Multi-pass membrane protein</topology>
    </subcellularLocation>
</comment>
<keyword evidence="2 6" id="KW-0812">Transmembrane</keyword>
<accession>A0AAD9IW51</accession>
<dbReference type="AlphaFoldDB" id="A0AAD9IW51"/>
<proteinExistence type="predicted"/>
<feature type="region of interest" description="Disordered" evidence="5">
    <location>
        <begin position="115"/>
        <end position="134"/>
    </location>
</feature>
<reference evidence="8" key="1">
    <citation type="journal article" date="2023" name="Mol. Biol. Evol.">
        <title>Third-Generation Sequencing Reveals the Adaptive Role of the Epigenome in Three Deep-Sea Polychaetes.</title>
        <authorList>
            <person name="Perez M."/>
            <person name="Aroh O."/>
            <person name="Sun Y."/>
            <person name="Lan Y."/>
            <person name="Juniper S.K."/>
            <person name="Young C.R."/>
            <person name="Angers B."/>
            <person name="Qian P.Y."/>
        </authorList>
    </citation>
    <scope>NUCLEOTIDE SEQUENCE</scope>
    <source>
        <strain evidence="8">P08H-3</strain>
    </source>
</reference>
<feature type="domain" description="G-protein coupled receptors family 2 profile 2" evidence="7">
    <location>
        <begin position="1"/>
        <end position="74"/>
    </location>
</feature>
<feature type="transmembrane region" description="Helical" evidence="6">
    <location>
        <begin position="50"/>
        <end position="73"/>
    </location>
</feature>